<dbReference type="InterPro" id="IPR036249">
    <property type="entry name" value="Thioredoxin-like_sf"/>
</dbReference>
<gene>
    <name evidence="3" type="ORF">POREN0001_1114</name>
</gene>
<evidence type="ECO:0000313" key="3">
    <source>
        <dbReference type="EMBL" id="EEN83272.1"/>
    </source>
</evidence>
<evidence type="ECO:0000313" key="4">
    <source>
        <dbReference type="Proteomes" id="UP000004295"/>
    </source>
</evidence>
<dbReference type="eggNOG" id="COG0526">
    <property type="taxonomic scope" value="Bacteria"/>
</dbReference>
<comment type="caution">
    <text evidence="3">The sequence shown here is derived from an EMBL/GenBank/DDBJ whole genome shotgun (WGS) entry which is preliminary data.</text>
</comment>
<feature type="chain" id="PRO_5002926332" description="Thioredoxin domain-containing protein" evidence="1">
    <location>
        <begin position="25"/>
        <end position="322"/>
    </location>
</feature>
<evidence type="ECO:0000256" key="1">
    <source>
        <dbReference type="SAM" id="SignalP"/>
    </source>
</evidence>
<dbReference type="PROSITE" id="PS51257">
    <property type="entry name" value="PROKAR_LIPOPROTEIN"/>
    <property type="match status" value="1"/>
</dbReference>
<dbReference type="PROSITE" id="PS51352">
    <property type="entry name" value="THIOREDOXIN_2"/>
    <property type="match status" value="1"/>
</dbReference>
<keyword evidence="4" id="KW-1185">Reference proteome</keyword>
<organism evidence="3 4">
    <name type="scientific">Porphyromonas endodontalis (strain ATCC 35406 / DSM 24491 / JCM 8526 / CCUG 16442 / BCRC 14492 / NCTC 13058 / HG 370)</name>
    <name type="common">Bacteroides endodontalis</name>
    <dbReference type="NCBI Taxonomy" id="553175"/>
    <lineage>
        <taxon>Bacteria</taxon>
        <taxon>Pseudomonadati</taxon>
        <taxon>Bacteroidota</taxon>
        <taxon>Bacteroidia</taxon>
        <taxon>Bacteroidales</taxon>
        <taxon>Porphyromonadaceae</taxon>
        <taxon>Porphyromonas</taxon>
    </lineage>
</organism>
<reference evidence="3 4" key="1">
    <citation type="submission" date="2009-04" db="EMBL/GenBank/DDBJ databases">
        <authorList>
            <person name="Sebastian Y."/>
            <person name="Madupu R."/>
            <person name="Durkin A.S."/>
            <person name="Torralba M."/>
            <person name="Methe B."/>
            <person name="Sutton G.G."/>
            <person name="Strausberg R.L."/>
            <person name="Nelson K.E."/>
        </authorList>
    </citation>
    <scope>NUCLEOTIDE SEQUENCE [LARGE SCALE GENOMIC DNA]</scope>
    <source>
        <strain evidence="4">ATCC 35406 / BCRC 14492 / JCM 8526 / NCTC 13058 / HG 370</strain>
    </source>
</reference>
<feature type="domain" description="Thioredoxin" evidence="2">
    <location>
        <begin position="183"/>
        <end position="322"/>
    </location>
</feature>
<dbReference type="AlphaFoldDB" id="C3J9H0"/>
<sequence length="322" mass="36963">MNRRRLTQILLLGLFSMMGLSSFASCQSCKNGHTMEKDSLEHVDTSDITPAFPSPTIPMTIQNVDERAAYFVAHFWDECDFNDPELTKRPARIEQSMANFLGIASRLPLEQVKKPMLQPLESSRGELFSLFIDLYEKYLFEPNSPFFNEEYYYPIVEWITHSPKASLAQLERAKHRLHLMARNRVGTPAEQFSFIQPTGEVGRLSDMRGKPTLLFFYSPGCQSCKRVLEELQQDTFFQNRVQTGRLNILFIDSETDSDEWSRTIDEFPSFGVKGFNSDGRIANVPLYDLKASPTLLLLDAKGIVLLKDRSLREIRESLEELP</sequence>
<dbReference type="InterPro" id="IPR033395">
    <property type="entry name" value="DUF5106"/>
</dbReference>
<dbReference type="InterPro" id="IPR013766">
    <property type="entry name" value="Thioredoxin_domain"/>
</dbReference>
<dbReference type="STRING" id="553175.POREN0001_1114"/>
<dbReference type="RefSeq" id="WP_004332901.1">
    <property type="nucleotide sequence ID" value="NZ_ACNN01000012.1"/>
</dbReference>
<dbReference type="GeneID" id="93366455"/>
<accession>C3J9H0</accession>
<dbReference type="EMBL" id="ACNN01000012">
    <property type="protein sequence ID" value="EEN83272.1"/>
    <property type="molecule type" value="Genomic_DNA"/>
</dbReference>
<dbReference type="Gene3D" id="3.40.30.10">
    <property type="entry name" value="Glutaredoxin"/>
    <property type="match status" value="1"/>
</dbReference>
<name>C3J9H0_POREA</name>
<dbReference type="Proteomes" id="UP000004295">
    <property type="component" value="Unassembled WGS sequence"/>
</dbReference>
<feature type="signal peptide" evidence="1">
    <location>
        <begin position="1"/>
        <end position="24"/>
    </location>
</feature>
<proteinExistence type="predicted"/>
<dbReference type="Pfam" id="PF13905">
    <property type="entry name" value="Thioredoxin_8"/>
    <property type="match status" value="1"/>
</dbReference>
<keyword evidence="1" id="KW-0732">Signal</keyword>
<dbReference type="Pfam" id="PF17127">
    <property type="entry name" value="DUF5106"/>
    <property type="match status" value="1"/>
</dbReference>
<protein>
    <recommendedName>
        <fullName evidence="2">Thioredoxin domain-containing protein</fullName>
    </recommendedName>
</protein>
<dbReference type="CDD" id="cd02966">
    <property type="entry name" value="TlpA_like_family"/>
    <property type="match status" value="1"/>
</dbReference>
<dbReference type="InterPro" id="IPR012336">
    <property type="entry name" value="Thioredoxin-like_fold"/>
</dbReference>
<evidence type="ECO:0000259" key="2">
    <source>
        <dbReference type="PROSITE" id="PS51352"/>
    </source>
</evidence>
<dbReference type="SUPFAM" id="SSF52833">
    <property type="entry name" value="Thioredoxin-like"/>
    <property type="match status" value="1"/>
</dbReference>